<evidence type="ECO:0000313" key="6">
    <source>
        <dbReference type="Proteomes" id="UP000285624"/>
    </source>
</evidence>
<organism evidence="4 7">
    <name type="scientific">Phytophthora kernoviae</name>
    <dbReference type="NCBI Taxonomy" id="325452"/>
    <lineage>
        <taxon>Eukaryota</taxon>
        <taxon>Sar</taxon>
        <taxon>Stramenopiles</taxon>
        <taxon>Oomycota</taxon>
        <taxon>Peronosporomycetes</taxon>
        <taxon>Peronosporales</taxon>
        <taxon>Peronosporaceae</taxon>
        <taxon>Phytophthora</taxon>
    </lineage>
</organism>
<dbReference type="AlphaFoldDB" id="A0A421F9Q8"/>
<reference evidence="2" key="3">
    <citation type="submission" date="2020-06" db="EMBL/GenBank/DDBJ databases">
        <authorList>
            <person name="Studholme D.J."/>
        </authorList>
    </citation>
    <scope>NUCLEOTIDE SEQUENCE</scope>
    <source>
        <strain evidence="2">NZFS 2646</strain>
        <strain evidence="3">NZFS 3630</strain>
    </source>
</reference>
<dbReference type="Proteomes" id="UP000285883">
    <property type="component" value="Unassembled WGS sequence"/>
</dbReference>
<feature type="region of interest" description="Disordered" evidence="1">
    <location>
        <begin position="303"/>
        <end position="358"/>
    </location>
</feature>
<dbReference type="EMBL" id="JPWV03000073">
    <property type="protein sequence ID" value="KAG2526435.1"/>
    <property type="molecule type" value="Genomic_DNA"/>
</dbReference>
<dbReference type="EMBL" id="MAYM02000905">
    <property type="protein sequence ID" value="RLN31966.1"/>
    <property type="molecule type" value="Genomic_DNA"/>
</dbReference>
<feature type="compositionally biased region" description="Low complexity" evidence="1">
    <location>
        <begin position="1"/>
        <end position="16"/>
    </location>
</feature>
<evidence type="ECO:0000313" key="4">
    <source>
        <dbReference type="EMBL" id="RLN31966.1"/>
    </source>
</evidence>
<accession>A0A421F9Q8</accession>
<feature type="region of interest" description="Disordered" evidence="1">
    <location>
        <begin position="191"/>
        <end position="215"/>
    </location>
</feature>
<proteinExistence type="predicted"/>
<keyword evidence="6" id="KW-1185">Reference proteome</keyword>
<comment type="caution">
    <text evidence="4">The sequence shown here is derived from an EMBL/GenBank/DDBJ whole genome shotgun (WGS) entry which is preliminary data.</text>
</comment>
<dbReference type="Proteomes" id="UP000792063">
    <property type="component" value="Unassembled WGS sequence"/>
</dbReference>
<feature type="region of interest" description="Disordered" evidence="1">
    <location>
        <begin position="374"/>
        <end position="407"/>
    </location>
</feature>
<feature type="compositionally biased region" description="Low complexity" evidence="1">
    <location>
        <begin position="384"/>
        <end position="393"/>
    </location>
</feature>
<dbReference type="Proteomes" id="UP000285624">
    <property type="component" value="Unassembled WGS sequence"/>
</dbReference>
<dbReference type="EMBL" id="MBDN02000088">
    <property type="protein sequence ID" value="RLN81101.1"/>
    <property type="molecule type" value="Genomic_DNA"/>
</dbReference>
<sequence length="428" mass="46404">MEASVTSPVAAAVTPTGSRPDATSAFDGWLLQKLRLEWSSSEFGGLLTSSKLTEALASFSHLETPIKVRLLLSLLSVRKDQVEAANGQKEIEGLLTFAEKDAEEWVKVSGGIVKQFLVLKGDGKAEDSYLHTQLEATAAKVVKAIEMPPQKRRSSTPQVALDDFFSLENGLLNAALRPQLAPTAATHFTVSGADDEVNGKEEVGDRGSPLKKPLHRPHMARPLARAAASGAMMSSLSSTTPASTTASTRMALATVKQPMGKKKNLTDLSSEIRRKADAGRFKRQRNRISMIDIDEVKQIESEKAQKAEERKKQKLAAKEKEKEKEREKEKEKEKEKNAAAAIVNSSETFVASEGDTVAASADDEHASIAADIFAMHQQPGPEDTTQQFTQQQQTEEETTAQPSGIEKLDAFCGPTWTSCKSKVSSIVG</sequence>
<name>A0A421F9Q8_9STRA</name>
<protein>
    <submittedName>
        <fullName evidence="4">Uncharacterized protein</fullName>
    </submittedName>
</protein>
<evidence type="ECO:0000313" key="3">
    <source>
        <dbReference type="EMBL" id="KAG2528072.1"/>
    </source>
</evidence>
<feature type="compositionally biased region" description="Basic and acidic residues" evidence="1">
    <location>
        <begin position="303"/>
        <end position="337"/>
    </location>
</feature>
<evidence type="ECO:0000256" key="1">
    <source>
        <dbReference type="SAM" id="MobiDB-lite"/>
    </source>
</evidence>
<gene>
    <name evidence="4" type="ORF">BBI17_004014</name>
    <name evidence="5" type="ORF">BBO99_00003975</name>
    <name evidence="2" type="ORF">JM16_003814</name>
    <name evidence="3" type="ORF">JM18_003394</name>
</gene>
<dbReference type="Proteomes" id="UP000785171">
    <property type="component" value="Unassembled WGS sequence"/>
</dbReference>
<dbReference type="EMBL" id="JPWU03000067">
    <property type="protein sequence ID" value="KAG2528072.1"/>
    <property type="molecule type" value="Genomic_DNA"/>
</dbReference>
<feature type="region of interest" description="Disordered" evidence="1">
    <location>
        <begin position="1"/>
        <end position="20"/>
    </location>
</feature>
<evidence type="ECO:0000313" key="2">
    <source>
        <dbReference type="EMBL" id="KAG2526435.1"/>
    </source>
</evidence>
<reference evidence="6 7" key="2">
    <citation type="submission" date="2018-07" db="EMBL/GenBank/DDBJ databases">
        <title>Genome sequencing of oomycete isolates from Chile give support for New Zealand origin for Phytophthora kernoviae and make available the first Nothophytophthora sp. genome.</title>
        <authorList>
            <person name="Studholme D.J."/>
            <person name="Sanfuentes E."/>
            <person name="Panda P."/>
            <person name="Hill R."/>
            <person name="Sambles C."/>
            <person name="Grant M."/>
            <person name="Williams N.M."/>
            <person name="Mcdougal R.L."/>
        </authorList>
    </citation>
    <scope>NUCLEOTIDE SEQUENCE [LARGE SCALE GENOMIC DNA]</scope>
    <source>
        <strain evidence="4">Chile2</strain>
        <strain evidence="5">Chile4</strain>
    </source>
</reference>
<reference evidence="2" key="1">
    <citation type="journal article" date="2015" name="Genom Data">
        <title>Genome sequences of six Phytophthora species associated with forests in New Zealand.</title>
        <authorList>
            <person name="Studholme D.J."/>
            <person name="McDougal R.L."/>
            <person name="Sambles C."/>
            <person name="Hansen E."/>
            <person name="Hardy G."/>
            <person name="Grant M."/>
            <person name="Ganley R.J."/>
            <person name="Williams N.M."/>
        </authorList>
    </citation>
    <scope>NUCLEOTIDE SEQUENCE</scope>
    <source>
        <strain evidence="2">NZFS 2646</strain>
        <strain evidence="3">NZFS 3630</strain>
    </source>
</reference>
<evidence type="ECO:0000313" key="7">
    <source>
        <dbReference type="Proteomes" id="UP000285883"/>
    </source>
</evidence>
<evidence type="ECO:0000313" key="5">
    <source>
        <dbReference type="EMBL" id="RLN81101.1"/>
    </source>
</evidence>